<dbReference type="CDD" id="cd09105">
    <property type="entry name" value="PLDc_vPLD1_2_like_2"/>
    <property type="match status" value="1"/>
</dbReference>
<dbReference type="PANTHER" id="PTHR18896:SF60">
    <property type="entry name" value="PHOSPHOLIPASE D"/>
    <property type="match status" value="1"/>
</dbReference>
<reference evidence="6" key="1">
    <citation type="submission" date="2018-12" db="EMBL/GenBank/DDBJ databases">
        <title>Tengunoibacter tsumagoiensis gen. nov., sp. nov., Dictyobacter kobayashii sp. nov., D. alpinus sp. nov., and D. joshuensis sp. nov. and description of Dictyobacteraceae fam. nov. within the order Ktedonobacterales isolated from Tengu-no-mugimeshi.</title>
        <authorList>
            <person name="Wang C.M."/>
            <person name="Zheng Y."/>
            <person name="Sakai Y."/>
            <person name="Toyoda A."/>
            <person name="Minakuchi Y."/>
            <person name="Abe K."/>
            <person name="Yokota A."/>
            <person name="Yabe S."/>
        </authorList>
    </citation>
    <scope>NUCLEOTIDE SEQUENCE [LARGE SCALE GENOMIC DNA]</scope>
    <source>
        <strain evidence="6">Uno3</strain>
    </source>
</reference>
<dbReference type="EMBL" id="BIFR01000001">
    <property type="protein sequence ID" value="GCE13732.1"/>
    <property type="molecule type" value="Genomic_DNA"/>
</dbReference>
<dbReference type="PANTHER" id="PTHR18896">
    <property type="entry name" value="PHOSPHOLIPASE D"/>
    <property type="match status" value="1"/>
</dbReference>
<gene>
    <name evidence="5" type="ORF">KTT_35910</name>
</gene>
<dbReference type="GO" id="GO:0004630">
    <property type="term" value="F:phospholipase D activity"/>
    <property type="evidence" value="ECO:0007669"/>
    <property type="project" value="UniProtKB-EC"/>
</dbReference>
<evidence type="ECO:0000313" key="6">
    <source>
        <dbReference type="Proteomes" id="UP000287352"/>
    </source>
</evidence>
<dbReference type="Gene3D" id="3.30.870.10">
    <property type="entry name" value="Endonuclease Chain A"/>
    <property type="match status" value="2"/>
</dbReference>
<evidence type="ECO:0000256" key="3">
    <source>
        <dbReference type="ARBA" id="ARBA00023098"/>
    </source>
</evidence>
<evidence type="ECO:0000256" key="2">
    <source>
        <dbReference type="ARBA" id="ARBA00022801"/>
    </source>
</evidence>
<dbReference type="PROSITE" id="PS50035">
    <property type="entry name" value="PLD"/>
    <property type="match status" value="2"/>
</dbReference>
<dbReference type="InterPro" id="IPR025202">
    <property type="entry name" value="PLD-like_dom"/>
</dbReference>
<name>A0A402A3S8_9CHLR</name>
<dbReference type="RefSeq" id="WP_126581236.1">
    <property type="nucleotide sequence ID" value="NZ_BIFR01000001.1"/>
</dbReference>
<dbReference type="Proteomes" id="UP000287352">
    <property type="component" value="Unassembled WGS sequence"/>
</dbReference>
<dbReference type="InterPro" id="IPR015679">
    <property type="entry name" value="PLipase_D_fam"/>
</dbReference>
<feature type="domain" description="PLD phosphodiesterase" evidence="4">
    <location>
        <begin position="163"/>
        <end position="185"/>
    </location>
</feature>
<keyword evidence="1" id="KW-0677">Repeat</keyword>
<dbReference type="SUPFAM" id="SSF56024">
    <property type="entry name" value="Phospholipase D/nuclease"/>
    <property type="match status" value="2"/>
</dbReference>
<evidence type="ECO:0000313" key="5">
    <source>
        <dbReference type="EMBL" id="GCE13732.1"/>
    </source>
</evidence>
<dbReference type="GO" id="GO:0009395">
    <property type="term" value="P:phospholipid catabolic process"/>
    <property type="evidence" value="ECO:0007669"/>
    <property type="project" value="TreeGrafter"/>
</dbReference>
<organism evidence="5 6">
    <name type="scientific">Tengunoibacter tsumagoiensis</name>
    <dbReference type="NCBI Taxonomy" id="2014871"/>
    <lineage>
        <taxon>Bacteria</taxon>
        <taxon>Bacillati</taxon>
        <taxon>Chloroflexota</taxon>
        <taxon>Ktedonobacteria</taxon>
        <taxon>Ktedonobacterales</taxon>
        <taxon>Dictyobacteraceae</taxon>
        <taxon>Tengunoibacter</taxon>
    </lineage>
</organism>
<feature type="domain" description="PLD phosphodiesterase" evidence="4">
    <location>
        <begin position="404"/>
        <end position="431"/>
    </location>
</feature>
<dbReference type="OrthoDB" id="9762009at2"/>
<accession>A0A402A3S8</accession>
<keyword evidence="6" id="KW-1185">Reference proteome</keyword>
<evidence type="ECO:0000259" key="4">
    <source>
        <dbReference type="PROSITE" id="PS50035"/>
    </source>
</evidence>
<dbReference type="Pfam" id="PF13091">
    <property type="entry name" value="PLDc_2"/>
    <property type="match status" value="1"/>
</dbReference>
<evidence type="ECO:0000256" key="1">
    <source>
        <dbReference type="ARBA" id="ARBA00022737"/>
    </source>
</evidence>
<dbReference type="InterPro" id="IPR001736">
    <property type="entry name" value="PLipase_D/transphosphatidylase"/>
</dbReference>
<protein>
    <submittedName>
        <fullName evidence="5">Phospholipase</fullName>
    </submittedName>
</protein>
<sequence>MQLSHEQVHQNWWAEGDTPVRTDSRVLYLVDGRSAMLEICRHCLKAQKYIYLANWGMTPLLELVRGKDHRRGPDGSPEQEELLAELRAEGLQEADIAFWQQNALSVRNVLAYARSKGVEVKVLLWKCSDVLSHYSPKEAHEQLTSAGVTCLLDDSAQGVLHHPIESLHQKLSVIDGQAAFVGGVDPLIEKEGEFDRWDLPDHPFTTPLRQTAKGATPHPWHDAHSLIEGPAASDVELNFRQRWNDVVTRHHLSEDLLVPEHPIAPPLKSQSLVQVARTIPEHTYKFITTQGIAQLYHHALNNIQRFVYLENQYFWLRAFYGIDIPFAGTESYEMQQNVQALIKALQRGAFASIILPDHPNVGRGFSDAGLMRIREGAPQANDEGRFEAFCLATSTQEGGRTHYRPIYVHAKVAVVDDLWSTVGSGNLNNRGMRDDTEINVATLDPTATRGLRLMLQGEHLGIVHTEELLALSRLLGQQHQSALEEARARNALRYLEETLGDPARALTLMHDAAWRNLNLYKQGQPLVGHLLPYLSAEEAQQQGLHFREEHGWVEEEEKKIS</sequence>
<comment type="caution">
    <text evidence="5">The sequence shown here is derived from an EMBL/GenBank/DDBJ whole genome shotgun (WGS) entry which is preliminary data.</text>
</comment>
<dbReference type="AlphaFoldDB" id="A0A402A3S8"/>
<keyword evidence="2" id="KW-0378">Hydrolase</keyword>
<proteinExistence type="predicted"/>
<keyword evidence="3" id="KW-0443">Lipid metabolism</keyword>